<proteinExistence type="inferred from homology"/>
<keyword evidence="9" id="KW-1185">Reference proteome</keyword>
<evidence type="ECO:0000259" key="7">
    <source>
        <dbReference type="Pfam" id="PF04138"/>
    </source>
</evidence>
<protein>
    <submittedName>
        <fullName evidence="8">GtrA family protein</fullName>
    </submittedName>
</protein>
<feature type="transmembrane region" description="Helical" evidence="6">
    <location>
        <begin position="41"/>
        <end position="60"/>
    </location>
</feature>
<comment type="similarity">
    <text evidence="2">Belongs to the GtrA family.</text>
</comment>
<dbReference type="Pfam" id="PF04138">
    <property type="entry name" value="GtrA_DPMS_TM"/>
    <property type="match status" value="1"/>
</dbReference>
<comment type="subcellular location">
    <subcellularLocation>
        <location evidence="1">Membrane</location>
        <topology evidence="1">Multi-pass membrane protein</topology>
    </subcellularLocation>
</comment>
<evidence type="ECO:0000313" key="8">
    <source>
        <dbReference type="EMBL" id="MXO51812.1"/>
    </source>
</evidence>
<reference evidence="8 9" key="1">
    <citation type="submission" date="2019-12" db="EMBL/GenBank/DDBJ databases">
        <title>Genomic-based taxomic classification of the family Erythrobacteraceae.</title>
        <authorList>
            <person name="Xu L."/>
        </authorList>
    </citation>
    <scope>NUCLEOTIDE SEQUENCE [LARGE SCALE GENOMIC DNA]</scope>
    <source>
        <strain evidence="8 9">DSM 16225</strain>
    </source>
</reference>
<dbReference type="PANTHER" id="PTHR38459:SF1">
    <property type="entry name" value="PROPHAGE BACTOPRENOL-LINKED GLUCOSE TRANSLOCASE HOMOLOG"/>
    <property type="match status" value="1"/>
</dbReference>
<feature type="transmembrane region" description="Helical" evidence="6">
    <location>
        <begin position="16"/>
        <end position="35"/>
    </location>
</feature>
<evidence type="ECO:0000256" key="5">
    <source>
        <dbReference type="ARBA" id="ARBA00023136"/>
    </source>
</evidence>
<accession>A0A844Y420</accession>
<sequence>MRALVEKLLRLRLARYMAASAAGTVIDLSGFLLLLAAGAPAVASSVASYCLGMVLHWVISSRFAFADRLAGPGLARGGQQALFALSALAGLAVTAGVVGAFEHGGADPRIGKLLAMALSFACVFLIRLTWVFRAR</sequence>
<evidence type="ECO:0000256" key="2">
    <source>
        <dbReference type="ARBA" id="ARBA00009399"/>
    </source>
</evidence>
<dbReference type="InterPro" id="IPR007267">
    <property type="entry name" value="GtrA_DPMS_TM"/>
</dbReference>
<feature type="transmembrane region" description="Helical" evidence="6">
    <location>
        <begin position="81"/>
        <end position="101"/>
    </location>
</feature>
<dbReference type="EMBL" id="WTYF01000004">
    <property type="protein sequence ID" value="MXO51812.1"/>
    <property type="molecule type" value="Genomic_DNA"/>
</dbReference>
<dbReference type="InterPro" id="IPR051401">
    <property type="entry name" value="GtrA_CellWall_Glycosyl"/>
</dbReference>
<keyword evidence="4 6" id="KW-1133">Transmembrane helix</keyword>
<dbReference type="RefSeq" id="WP_160608511.1">
    <property type="nucleotide sequence ID" value="NZ_WTYF01000004.1"/>
</dbReference>
<feature type="transmembrane region" description="Helical" evidence="6">
    <location>
        <begin position="113"/>
        <end position="132"/>
    </location>
</feature>
<feature type="domain" description="GtrA/DPMS transmembrane" evidence="7">
    <location>
        <begin position="15"/>
        <end position="132"/>
    </location>
</feature>
<organism evidence="8 9">
    <name type="scientific">Qipengyuania gaetbuli</name>
    <dbReference type="NCBI Taxonomy" id="266952"/>
    <lineage>
        <taxon>Bacteria</taxon>
        <taxon>Pseudomonadati</taxon>
        <taxon>Pseudomonadota</taxon>
        <taxon>Alphaproteobacteria</taxon>
        <taxon>Sphingomonadales</taxon>
        <taxon>Erythrobacteraceae</taxon>
        <taxon>Qipengyuania</taxon>
    </lineage>
</organism>
<evidence type="ECO:0000256" key="4">
    <source>
        <dbReference type="ARBA" id="ARBA00022989"/>
    </source>
</evidence>
<dbReference type="AlphaFoldDB" id="A0A844Y420"/>
<dbReference type="GO" id="GO:0005886">
    <property type="term" value="C:plasma membrane"/>
    <property type="evidence" value="ECO:0007669"/>
    <property type="project" value="TreeGrafter"/>
</dbReference>
<dbReference type="PANTHER" id="PTHR38459">
    <property type="entry name" value="PROPHAGE BACTOPRENOL-LINKED GLUCOSE TRANSLOCASE HOMOLOG"/>
    <property type="match status" value="1"/>
</dbReference>
<gene>
    <name evidence="8" type="ORF">GRI42_10910</name>
</gene>
<evidence type="ECO:0000256" key="1">
    <source>
        <dbReference type="ARBA" id="ARBA00004141"/>
    </source>
</evidence>
<dbReference type="OrthoDB" id="7427719at2"/>
<dbReference type="GO" id="GO:0000271">
    <property type="term" value="P:polysaccharide biosynthetic process"/>
    <property type="evidence" value="ECO:0007669"/>
    <property type="project" value="InterPro"/>
</dbReference>
<evidence type="ECO:0000256" key="6">
    <source>
        <dbReference type="SAM" id="Phobius"/>
    </source>
</evidence>
<evidence type="ECO:0000313" key="9">
    <source>
        <dbReference type="Proteomes" id="UP000444185"/>
    </source>
</evidence>
<evidence type="ECO:0000256" key="3">
    <source>
        <dbReference type="ARBA" id="ARBA00022692"/>
    </source>
</evidence>
<dbReference type="Proteomes" id="UP000444185">
    <property type="component" value="Unassembled WGS sequence"/>
</dbReference>
<keyword evidence="3 6" id="KW-0812">Transmembrane</keyword>
<comment type="caution">
    <text evidence="8">The sequence shown here is derived from an EMBL/GenBank/DDBJ whole genome shotgun (WGS) entry which is preliminary data.</text>
</comment>
<keyword evidence="5 6" id="KW-0472">Membrane</keyword>
<name>A0A844Y420_9SPHN</name>